<evidence type="ECO:0000313" key="3">
    <source>
        <dbReference type="Proteomes" id="UP000515121"/>
    </source>
</evidence>
<keyword evidence="3" id="KW-1185">Reference proteome</keyword>
<dbReference type="AlphaFoldDB" id="A0A6P5YXW6"/>
<sequence>MGKVKNVKFHEEVADVLQDLRFDRALKKKCSINKYLNETDMEEDMIDSDYERFFSSLEPDYDIFMENLEEDGIQELFSIELPSTSGAWEIISNEEQEEGPFQNGERKRNLKNDWRKGKAGVRQNLGGFLRRAKTKTPRSANKSLEIGTERSKNRVRKSPVDESKVNGEAVRCKSSRAPSKKMNCDMIDESFQVFLDSGFNESDDTNIHGNDDESSDLEILAVDNIPFHEGNYTPFVPSKCYQSLDGEESWDGIRTSSQSQFREKLMDLLKNPCDPNEFENLWREVTCRKPVQGAKVLRYGRMKSYSTKTNGKSYLDWYKELGMKIDEFRHDRRKILFLLRGFFFWLKVSVLYHWCILAEIMTPMSQMAAWCEWNKLVFSLFEQIF</sequence>
<keyword evidence="2" id="KW-0812">Transmembrane</keyword>
<evidence type="ECO:0000256" key="1">
    <source>
        <dbReference type="SAM" id="MobiDB-lite"/>
    </source>
</evidence>
<organism evidence="3 4">
    <name type="scientific">Durio zibethinus</name>
    <name type="common">Durian</name>
    <dbReference type="NCBI Taxonomy" id="66656"/>
    <lineage>
        <taxon>Eukaryota</taxon>
        <taxon>Viridiplantae</taxon>
        <taxon>Streptophyta</taxon>
        <taxon>Embryophyta</taxon>
        <taxon>Tracheophyta</taxon>
        <taxon>Spermatophyta</taxon>
        <taxon>Magnoliopsida</taxon>
        <taxon>eudicotyledons</taxon>
        <taxon>Gunneridae</taxon>
        <taxon>Pentapetalae</taxon>
        <taxon>rosids</taxon>
        <taxon>malvids</taxon>
        <taxon>Malvales</taxon>
        <taxon>Malvaceae</taxon>
        <taxon>Helicteroideae</taxon>
        <taxon>Durio</taxon>
    </lineage>
</organism>
<feature type="region of interest" description="Disordered" evidence="1">
    <location>
        <begin position="132"/>
        <end position="171"/>
    </location>
</feature>
<dbReference type="RefSeq" id="XP_022745318.1">
    <property type="nucleotide sequence ID" value="XM_022889583.1"/>
</dbReference>
<dbReference type="OrthoDB" id="298344at2759"/>
<evidence type="ECO:0000313" key="4">
    <source>
        <dbReference type="RefSeq" id="XP_022745318.1"/>
    </source>
</evidence>
<keyword evidence="2" id="KW-0472">Membrane</keyword>
<keyword evidence="2" id="KW-1133">Transmembrane helix</keyword>
<proteinExistence type="predicted"/>
<gene>
    <name evidence="4" type="primary">LOC111295832</name>
</gene>
<dbReference type="PANTHER" id="PTHR34194:SF2">
    <property type="entry name" value="F14J8.16 PROTEIN"/>
    <property type="match status" value="1"/>
</dbReference>
<accession>A0A6P5YXW6</accession>
<protein>
    <submittedName>
        <fullName evidence="4">Uncharacterized protein LOC111295832 isoform X1</fullName>
    </submittedName>
</protein>
<dbReference type="GeneID" id="111295832"/>
<reference evidence="4" key="1">
    <citation type="submission" date="2025-08" db="UniProtKB">
        <authorList>
            <consortium name="RefSeq"/>
        </authorList>
    </citation>
    <scope>IDENTIFICATION</scope>
    <source>
        <tissue evidence="4">Fruit stalk</tissue>
    </source>
</reference>
<name>A0A6P5YXW6_DURZI</name>
<evidence type="ECO:0000256" key="2">
    <source>
        <dbReference type="SAM" id="Phobius"/>
    </source>
</evidence>
<dbReference type="KEGG" id="dzi:111295832"/>
<dbReference type="Proteomes" id="UP000515121">
    <property type="component" value="Unplaced"/>
</dbReference>
<feature type="transmembrane region" description="Helical" evidence="2">
    <location>
        <begin position="335"/>
        <end position="354"/>
    </location>
</feature>
<feature type="compositionally biased region" description="Basic and acidic residues" evidence="1">
    <location>
        <begin position="147"/>
        <end position="165"/>
    </location>
</feature>
<dbReference type="PANTHER" id="PTHR34194">
    <property type="entry name" value="F14J8.16 PROTEIN"/>
    <property type="match status" value="1"/>
</dbReference>